<dbReference type="Proteomes" id="UP000321408">
    <property type="component" value="Chromosome"/>
</dbReference>
<dbReference type="InterPro" id="IPR052912">
    <property type="entry name" value="UPF0111_domain"/>
</dbReference>
<proteinExistence type="inferred from homology"/>
<dbReference type="EMBL" id="CP042905">
    <property type="protein sequence ID" value="QEE16928.1"/>
    <property type="molecule type" value="Genomic_DNA"/>
</dbReference>
<evidence type="ECO:0000313" key="3">
    <source>
        <dbReference type="Proteomes" id="UP000321408"/>
    </source>
</evidence>
<gene>
    <name evidence="2" type="ORF">DSAG12_02759</name>
</gene>
<accession>A0A5B9DCI5</accession>
<dbReference type="Gene3D" id="1.20.58.220">
    <property type="entry name" value="Phosphate transport system protein phou homolog 2, domain 2"/>
    <property type="match status" value="1"/>
</dbReference>
<dbReference type="InterPro" id="IPR018445">
    <property type="entry name" value="Put_Phosphate_transp_reg"/>
</dbReference>
<organism evidence="2 3">
    <name type="scientific">Promethearchaeum syntrophicum</name>
    <dbReference type="NCBI Taxonomy" id="2594042"/>
    <lineage>
        <taxon>Archaea</taxon>
        <taxon>Promethearchaeati</taxon>
        <taxon>Promethearchaeota</taxon>
        <taxon>Promethearchaeia</taxon>
        <taxon>Promethearchaeales</taxon>
        <taxon>Promethearchaeaceae</taxon>
        <taxon>Promethearchaeum</taxon>
    </lineage>
</organism>
<keyword evidence="3" id="KW-1185">Reference proteome</keyword>
<name>A0A5B9DCI5_9ARCH</name>
<dbReference type="KEGG" id="psyt:DSAG12_02759"/>
<dbReference type="PANTHER" id="PTHR37298:SF1">
    <property type="entry name" value="UPF0111 PROTEIN YKAA"/>
    <property type="match status" value="1"/>
</dbReference>
<dbReference type="PANTHER" id="PTHR37298">
    <property type="entry name" value="UPF0111 PROTEIN YKAA"/>
    <property type="match status" value="1"/>
</dbReference>
<dbReference type="Pfam" id="PF01865">
    <property type="entry name" value="PhoU_div"/>
    <property type="match status" value="1"/>
</dbReference>
<reference evidence="2 3" key="1">
    <citation type="journal article" date="2020" name="Nature">
        <title>Isolation of an archaeon at the prokaryote-eukaryote interface.</title>
        <authorList>
            <person name="Imachi H."/>
            <person name="Nobu M.K."/>
            <person name="Nakahara N."/>
            <person name="Morono Y."/>
            <person name="Ogawara M."/>
            <person name="Takaki Y."/>
            <person name="Takano Y."/>
            <person name="Uematsu K."/>
            <person name="Ikuta T."/>
            <person name="Ito M."/>
            <person name="Matsui Y."/>
            <person name="Miyazaki M."/>
            <person name="Murata K."/>
            <person name="Saito Y."/>
            <person name="Sakai S."/>
            <person name="Song C."/>
            <person name="Tasumi E."/>
            <person name="Yamanaka Y."/>
            <person name="Yamaguchi T."/>
            <person name="Kamagata Y."/>
            <person name="Tamaki H."/>
            <person name="Takai K."/>
        </authorList>
    </citation>
    <scope>NUCLEOTIDE SEQUENCE [LARGE SCALE GENOMIC DNA]</scope>
    <source>
        <strain evidence="2 3">MK-D1</strain>
    </source>
</reference>
<dbReference type="InterPro" id="IPR038078">
    <property type="entry name" value="PhoU-like_sf"/>
</dbReference>
<comment type="similarity">
    <text evidence="1">Belongs to the UPF0111 family.</text>
</comment>
<evidence type="ECO:0000256" key="1">
    <source>
        <dbReference type="ARBA" id="ARBA00008591"/>
    </source>
</evidence>
<dbReference type="RefSeq" id="WP_147663851.1">
    <property type="nucleotide sequence ID" value="NZ_CP042905.2"/>
</dbReference>
<protein>
    <submittedName>
        <fullName evidence="2">DUF47 domain-containing protein</fullName>
    </submittedName>
</protein>
<reference evidence="2 3" key="2">
    <citation type="journal article" date="2024" name="Int. J. Syst. Evol. Microbiol.">
        <title>Promethearchaeum syntrophicum gen. nov., sp. nov., an anaerobic, obligately syntrophic archaeon, the first isolate of the lineage 'Asgard' archaea, and proposal of the new archaeal phylum Promethearchaeota phyl. nov. and kingdom Promethearchaeati regn. nov.</title>
        <authorList>
            <person name="Imachi H."/>
            <person name="Nobu M.K."/>
            <person name="Kato S."/>
            <person name="Takaki Y."/>
            <person name="Miyazaki M."/>
            <person name="Miyata M."/>
            <person name="Ogawara M."/>
            <person name="Saito Y."/>
            <person name="Sakai S."/>
            <person name="Tahara Y.O."/>
            <person name="Takano Y."/>
            <person name="Tasumi E."/>
            <person name="Uematsu K."/>
            <person name="Yoshimura T."/>
            <person name="Itoh T."/>
            <person name="Ohkuma M."/>
            <person name="Takai K."/>
        </authorList>
    </citation>
    <scope>NUCLEOTIDE SEQUENCE [LARGE SCALE GENOMIC DNA]</scope>
    <source>
        <strain evidence="2 3">MK-D1</strain>
    </source>
</reference>
<dbReference type="GeneID" id="41330738"/>
<evidence type="ECO:0000313" key="2">
    <source>
        <dbReference type="EMBL" id="QEE16928.1"/>
    </source>
</evidence>
<sequence length="210" mass="24428">MKGKLQNLFIHDAKLLEMALKSLSEALVAFCAEDHAQIKHFSIKVINLEDEQDQCRDEIITRIFGSESMVFSRPDRMRMVTSMDRIVGQAKKVIFDLDVYSPKLVIRELGTHVEAVGKKTALIGKMVNKLVDQFFHNFDHAIETCVQINEARHGVRERKLEFFKALYEIKPDYRDFRFYAELMNNLAEVTNRMEHFADNIYGLVAKYSTF</sequence>
<dbReference type="AlphaFoldDB" id="A0A5B9DCI5"/>